<evidence type="ECO:0000313" key="4">
    <source>
        <dbReference type="Proteomes" id="UP000541154"/>
    </source>
</evidence>
<comment type="caution">
    <text evidence="3">The sequence shown here is derived from an EMBL/GenBank/DDBJ whole genome shotgun (WGS) entry which is preliminary data.</text>
</comment>
<sequence length="367" mass="40834">MRKFEPDSWTPAVNVTTWLFMITAILSIFTRLGTKYWIFRRFTTDDYLSIVSVACVGESVAVSMATANGYGEHYESLSEANMGGIMKSQYAGTILFLTSICFSKSALITFIRNITPFRLDRSFAFGLEVFTILWAVTGIITAALQCKPPQAWNYLHGECFNIGAWWNYLGVTNILSETTIIVQAVVVIVRVQAPWRKKVTLGTVFGLRVFVIAAIVCQLVFNARTANSPDPTSDTSPATIATQAAQCLSIVTACSPQFKPFMDSLRSTGMRAEGMTKESSRKQYRSSLSHMKTTLFSQDNTLTRSQGVELSVISRDQDGDQAFATAARSVHDSDAESHHSQAHIIREARTWTVTEPRRTSARYYGEQ</sequence>
<protein>
    <recommendedName>
        <fullName evidence="2">Rhodopsin domain-containing protein</fullName>
    </recommendedName>
</protein>
<feature type="transmembrane region" description="Helical" evidence="1">
    <location>
        <begin position="123"/>
        <end position="145"/>
    </location>
</feature>
<feature type="transmembrane region" description="Helical" evidence="1">
    <location>
        <begin position="90"/>
        <end position="111"/>
    </location>
</feature>
<evidence type="ECO:0000259" key="2">
    <source>
        <dbReference type="Pfam" id="PF20684"/>
    </source>
</evidence>
<dbReference type="InterPro" id="IPR049326">
    <property type="entry name" value="Rhodopsin_dom_fungi"/>
</dbReference>
<keyword evidence="1" id="KW-0812">Transmembrane</keyword>
<evidence type="ECO:0000313" key="3">
    <source>
        <dbReference type="EMBL" id="KAF5856365.1"/>
    </source>
</evidence>
<gene>
    <name evidence="3" type="ORF">ETB97_007467</name>
</gene>
<feature type="transmembrane region" description="Helical" evidence="1">
    <location>
        <begin position="165"/>
        <end position="189"/>
    </location>
</feature>
<dbReference type="PANTHER" id="PTHR38794:SF1">
    <property type="entry name" value="INTEGRAL MEMBRANE PROTEIN"/>
    <property type="match status" value="1"/>
</dbReference>
<evidence type="ECO:0000256" key="1">
    <source>
        <dbReference type="SAM" id="Phobius"/>
    </source>
</evidence>
<feature type="transmembrane region" description="Helical" evidence="1">
    <location>
        <begin position="201"/>
        <end position="221"/>
    </location>
</feature>
<accession>A0A8H6E2Z5</accession>
<keyword evidence="1" id="KW-1133">Transmembrane helix</keyword>
<dbReference type="PANTHER" id="PTHR38794">
    <property type="entry name" value="INTEGRAL MEMBRANE PROTEIN"/>
    <property type="match status" value="1"/>
</dbReference>
<proteinExistence type="predicted"/>
<dbReference type="AlphaFoldDB" id="A0A8H6E2Z5"/>
<keyword evidence="1" id="KW-0472">Membrane</keyword>
<dbReference type="Proteomes" id="UP000541154">
    <property type="component" value="Unassembled WGS sequence"/>
</dbReference>
<name>A0A8H6E2Z5_PETAA</name>
<reference evidence="3 4" key="1">
    <citation type="submission" date="2019-04" db="EMBL/GenBank/DDBJ databases">
        <title>Aspergillus burnettii sp. nov., novel species from soil in southeast Queensland.</title>
        <authorList>
            <person name="Gilchrist C.L.M."/>
            <person name="Pitt J.I."/>
            <person name="Lange L."/>
            <person name="Lacey H.J."/>
            <person name="Vuong D."/>
            <person name="Midgley D.J."/>
            <person name="Greenfield P."/>
            <person name="Bradbury M."/>
            <person name="Lacey E."/>
            <person name="Busk P.K."/>
            <person name="Pilgaard B."/>
            <person name="Chooi Y.H."/>
            <person name="Piggott A.M."/>
        </authorList>
    </citation>
    <scope>NUCLEOTIDE SEQUENCE [LARGE SCALE GENOMIC DNA]</scope>
    <source>
        <strain evidence="3 4">FRR 5400</strain>
    </source>
</reference>
<organism evidence="3 4">
    <name type="scientific">Petromyces alliaceus</name>
    <name type="common">Aspergillus alliaceus</name>
    <dbReference type="NCBI Taxonomy" id="209559"/>
    <lineage>
        <taxon>Eukaryota</taxon>
        <taxon>Fungi</taxon>
        <taxon>Dikarya</taxon>
        <taxon>Ascomycota</taxon>
        <taxon>Pezizomycotina</taxon>
        <taxon>Eurotiomycetes</taxon>
        <taxon>Eurotiomycetidae</taxon>
        <taxon>Eurotiales</taxon>
        <taxon>Aspergillaceae</taxon>
        <taxon>Aspergillus</taxon>
        <taxon>Aspergillus subgen. Circumdati</taxon>
    </lineage>
</organism>
<feature type="transmembrane region" description="Helical" evidence="1">
    <location>
        <begin position="12"/>
        <end position="34"/>
    </location>
</feature>
<feature type="transmembrane region" description="Helical" evidence="1">
    <location>
        <begin position="46"/>
        <end position="70"/>
    </location>
</feature>
<keyword evidence="4" id="KW-1185">Reference proteome</keyword>
<dbReference type="EMBL" id="SPNV01000324">
    <property type="protein sequence ID" value="KAF5856365.1"/>
    <property type="molecule type" value="Genomic_DNA"/>
</dbReference>
<dbReference type="Pfam" id="PF20684">
    <property type="entry name" value="Fung_rhodopsin"/>
    <property type="match status" value="1"/>
</dbReference>
<feature type="domain" description="Rhodopsin" evidence="2">
    <location>
        <begin position="31"/>
        <end position="262"/>
    </location>
</feature>